<protein>
    <submittedName>
        <fullName evidence="2">Uncharacterized protein</fullName>
    </submittedName>
</protein>
<comment type="caution">
    <text evidence="2">The sequence shown here is derived from an EMBL/GenBank/DDBJ whole genome shotgun (WGS) entry which is preliminary data.</text>
</comment>
<name>A0ABW3EA45_9LACO</name>
<evidence type="ECO:0000313" key="2">
    <source>
        <dbReference type="EMBL" id="MFD0896530.1"/>
    </source>
</evidence>
<gene>
    <name evidence="2" type="ORF">ACFQZ7_02080</name>
</gene>
<dbReference type="Proteomes" id="UP001597104">
    <property type="component" value="Unassembled WGS sequence"/>
</dbReference>
<dbReference type="EMBL" id="JBHTIO010000008">
    <property type="protein sequence ID" value="MFD0896530.1"/>
    <property type="molecule type" value="Genomic_DNA"/>
</dbReference>
<accession>A0ABW3EA45</accession>
<keyword evidence="1" id="KW-0732">Signal</keyword>
<sequence length="180" mass="20741">MKRALIYFLSGCLLLLLLVRPAHAARTQTFNGNPIEIKANGTHYRVLGYDIASTPLPKFAYDDHEEVERYLIVHMQAIRGDQQEYTDTIRAYNFEIWNGPNHVYPSDAKLSTKKYPQLTKQLLTEATEAKFKIKPGQTRNFDTIFVINPVNSIKLSFDDDEHSQYVWLHHVTSKNNVTAD</sequence>
<dbReference type="RefSeq" id="WP_137636917.1">
    <property type="nucleotide sequence ID" value="NZ_BJDN01000004.1"/>
</dbReference>
<reference evidence="3" key="1">
    <citation type="journal article" date="2019" name="Int. J. Syst. Evol. Microbiol.">
        <title>The Global Catalogue of Microorganisms (GCM) 10K type strain sequencing project: providing services to taxonomists for standard genome sequencing and annotation.</title>
        <authorList>
            <consortium name="The Broad Institute Genomics Platform"/>
            <consortium name="The Broad Institute Genome Sequencing Center for Infectious Disease"/>
            <person name="Wu L."/>
            <person name="Ma J."/>
        </authorList>
    </citation>
    <scope>NUCLEOTIDE SEQUENCE [LARGE SCALE GENOMIC DNA]</scope>
    <source>
        <strain evidence="3">CCM 8925</strain>
    </source>
</reference>
<keyword evidence="3" id="KW-1185">Reference proteome</keyword>
<evidence type="ECO:0000313" key="3">
    <source>
        <dbReference type="Proteomes" id="UP001597104"/>
    </source>
</evidence>
<feature type="signal peptide" evidence="1">
    <location>
        <begin position="1"/>
        <end position="24"/>
    </location>
</feature>
<proteinExistence type="predicted"/>
<evidence type="ECO:0000256" key="1">
    <source>
        <dbReference type="SAM" id="SignalP"/>
    </source>
</evidence>
<feature type="chain" id="PRO_5046007753" evidence="1">
    <location>
        <begin position="25"/>
        <end position="180"/>
    </location>
</feature>
<organism evidence="2 3">
    <name type="scientific">Loigolactobacillus binensis</name>
    <dbReference type="NCBI Taxonomy" id="2559922"/>
    <lineage>
        <taxon>Bacteria</taxon>
        <taxon>Bacillati</taxon>
        <taxon>Bacillota</taxon>
        <taxon>Bacilli</taxon>
        <taxon>Lactobacillales</taxon>
        <taxon>Lactobacillaceae</taxon>
        <taxon>Loigolactobacillus</taxon>
    </lineage>
</organism>